<feature type="compositionally biased region" description="Low complexity" evidence="1">
    <location>
        <begin position="142"/>
        <end position="151"/>
    </location>
</feature>
<sequence>MNGVVDILVEPDFVMFDYRFFSPVCVDISPQLLGEAAAYIATWNKGKDFKFKWCSPNEDGQVFNERIARYRSLQRWKTNQQAEFDELVTASNALEGEDKAAKLKEAFKPQLGGLRLDPSVILNEAEFTKKTEEDTKQWIKTSSRNGSGNRSNDQHVSSKREARNGSHSASSTSKKYREGDEPLVAGAAANMNGKTVELVVEIVAIETVTTTTTTMKAIGIVSANEMTSTATVTDHPTMIVMIVAMTEMSVATTEMIEVTTAMIEAMTEVIEVTTELIEGMTELIKGMTELIKGMTELIEAMIVAATKTSITGVILRILTDATAS</sequence>
<accession>A0A9W6TGS7</accession>
<evidence type="ECO:0000313" key="2">
    <source>
        <dbReference type="EMBL" id="GMF14777.1"/>
    </source>
</evidence>
<dbReference type="AlphaFoldDB" id="A0A9W6TGS7"/>
<reference evidence="2" key="1">
    <citation type="submission" date="2023-04" db="EMBL/GenBank/DDBJ databases">
        <title>Phytophthora lilii NBRC 32176.</title>
        <authorList>
            <person name="Ichikawa N."/>
            <person name="Sato H."/>
            <person name="Tonouchi N."/>
        </authorList>
    </citation>
    <scope>NUCLEOTIDE SEQUENCE</scope>
    <source>
        <strain evidence="2">NBRC 32176</strain>
    </source>
</reference>
<organism evidence="2 3">
    <name type="scientific">Phytophthora lilii</name>
    <dbReference type="NCBI Taxonomy" id="2077276"/>
    <lineage>
        <taxon>Eukaryota</taxon>
        <taxon>Sar</taxon>
        <taxon>Stramenopiles</taxon>
        <taxon>Oomycota</taxon>
        <taxon>Peronosporomycetes</taxon>
        <taxon>Peronosporales</taxon>
        <taxon>Peronosporaceae</taxon>
        <taxon>Phytophthora</taxon>
    </lineage>
</organism>
<dbReference type="EMBL" id="BSXW01000206">
    <property type="protein sequence ID" value="GMF14777.1"/>
    <property type="molecule type" value="Genomic_DNA"/>
</dbReference>
<feature type="compositionally biased region" description="Basic and acidic residues" evidence="1">
    <location>
        <begin position="152"/>
        <end position="164"/>
    </location>
</feature>
<dbReference type="Proteomes" id="UP001165083">
    <property type="component" value="Unassembled WGS sequence"/>
</dbReference>
<gene>
    <name evidence="2" type="ORF">Plil01_000493600</name>
</gene>
<name>A0A9W6TGS7_9STRA</name>
<keyword evidence="3" id="KW-1185">Reference proteome</keyword>
<protein>
    <submittedName>
        <fullName evidence="2">Unnamed protein product</fullName>
    </submittedName>
</protein>
<dbReference type="OrthoDB" id="79090at2759"/>
<evidence type="ECO:0000256" key="1">
    <source>
        <dbReference type="SAM" id="MobiDB-lite"/>
    </source>
</evidence>
<comment type="caution">
    <text evidence="2">The sequence shown here is derived from an EMBL/GenBank/DDBJ whole genome shotgun (WGS) entry which is preliminary data.</text>
</comment>
<evidence type="ECO:0000313" key="3">
    <source>
        <dbReference type="Proteomes" id="UP001165083"/>
    </source>
</evidence>
<proteinExistence type="predicted"/>
<feature type="region of interest" description="Disordered" evidence="1">
    <location>
        <begin position="132"/>
        <end position="179"/>
    </location>
</feature>